<reference evidence="3" key="1">
    <citation type="submission" date="2024-03" db="EMBL/GenBank/DDBJ databases">
        <title>Diverse circular DNA viruses in blood, oral, and fecal samples of captive lemurs.</title>
        <authorList>
            <person name="Paietta E.N."/>
            <person name="Kraberger S."/>
            <person name="Lund M.C."/>
            <person name="Custer J.M."/>
            <person name="Vargas K.M."/>
            <person name="Ehmke E.E."/>
            <person name="Yoder A.D."/>
            <person name="Varsani A."/>
        </authorList>
    </citation>
    <scope>NUCLEOTIDE SEQUENCE</scope>
    <source>
        <strain evidence="3">Duke_24SF_91</strain>
    </source>
</reference>
<dbReference type="EMBL" id="PP511597">
    <property type="protein sequence ID" value="XCD05821.1"/>
    <property type="molecule type" value="Genomic_DNA"/>
</dbReference>
<organism evidence="3">
    <name type="scientific">Dulem virus 32</name>
    <dbReference type="NCBI Taxonomy" id="3145750"/>
    <lineage>
        <taxon>Viruses</taxon>
        <taxon>Duplodnaviria</taxon>
        <taxon>Heunggongvirae</taxon>
        <taxon>Uroviricota</taxon>
        <taxon>Caudoviricetes</taxon>
    </lineage>
</organism>
<sequence length="1399" mass="145765">MSAIQLATAYVSLVVEAKGVASGIAKELSTLERTAQSAGAAAGKRLSEAFNASAKPDTKALEESLENAKRKAEDAAQAVVKARNQQAAATRKVSDAETGYEKAVDATARAQGKAEDAARKVATAEKAHAEAVEKYGASSSKAMAAEDRLVTARRKSGEAAKSVETALKGQETAQGKLNQAQRQAEASARGVKVAVDAEKRALSGVDDATRAVAQAAGQADGKVTGLARAFNSTETQAKQLGAAAGQAGDKVAGFGAKLKQGLHAGIGLLNPFKGLRPKAEQAGAESATGFGNRFAGGIKGLGGKIAGVLGPALAGVGVAAIGKGALDVIGKAGDLEQSIGAIDSVFKESAQQMHAWADSASDAVGLSKNEFNELATVLGAQLKNGGLAMDQLGPKTNELIKLGSDLSSMFGGSTREAVEALSSALKGERDPIERYGVSLKQTAIDAKAAELGFEKVGGSFSNEAQQAATLALVMEQTKDAHGNFAKESDTYAHKVQVLSTKWEDFGAGLGQKLMPAAMGVLDWLSGLGPAIDPVLDSLGNLGSLLFGGDFTGPIFGLEEDDPIIGILFGIREAVIDLVGVGELLFTGDFTRPLFGLEEDSPIIGILLGIRQGVVDVFEAGKLLFTGDFTQPIFGLEEDDPAIGALFQIREGLSTLGGVFASLLEPSSGFMNMLDGIGQGFQSVWDSLFSNLLPILGQLWESITNAVASALPALQTGFEALGTAAAALGDAIGTAFAWIKTAWDLVAPYVLPLIEGFIQYVSGLFSGFSQIISGIFSGLAALLRGDWQGLWDAVVQIWNGAWTILSAAWEWVKTVAGAVWGAVSAIVLGIWNGIVDGITANMEAIKNGLSAAWEWLKGVVVGAANGIKDGAIAAWDWLSSGLTGIMEGIKGGISAGWEWLKETVGGIANSIKDGAIAAWNGLKSGVGAVMDGFKTAIGSAWEGLKTTVTGTATSLWKGVEDAFNSGVKAVGKVFDGLKGLAKAPIKFVINTVVNDGLIGGINWLANKVGLGKPLGRIPLPAGFARGGILPGTSSWRDGDDQLVPMRRGEGVYISEVMRDPYERHRLLTLNKAVMQGVPIDVARDRLDGHMHGYATGGIIGFRGHRFTSLFASRIQAAEKLAGGQMHITQGGWRPRTSYSGTSHAGDALDITGGYHRFIAPLRRVGIPTWDRAGKGNWVAHAHGVPLPSAGTAGGSAIWQAQDYLRGGDGLGGRDNGPRVSVNANVAAPSPEAAEKSKSWTEKAWDFIAKAGQAAWDFFTAPLRMFNDAVSGFFKSITQTPAGKLGEIVANAPKIVIQGTKDWLADKLGIPHFADGGWAPGGVALVGERGPELVELPRGSYVHPNHTLPSPRLRHLAPSGPVTYNITLKMPDGALRSLDELVAFLRDLPRAVRQMGGQVSY</sequence>
<evidence type="ECO:0000256" key="2">
    <source>
        <dbReference type="SAM" id="MobiDB-lite"/>
    </source>
</evidence>
<protein>
    <submittedName>
        <fullName evidence="3">Tail tape measure protein</fullName>
    </submittedName>
</protein>
<proteinExistence type="predicted"/>
<feature type="coiled-coil region" evidence="1">
    <location>
        <begin position="58"/>
        <end position="85"/>
    </location>
</feature>
<name>A0AAU8B2B6_9CAUD</name>
<feature type="compositionally biased region" description="Polar residues" evidence="2">
    <location>
        <begin position="171"/>
        <end position="184"/>
    </location>
</feature>
<evidence type="ECO:0000256" key="1">
    <source>
        <dbReference type="SAM" id="Coils"/>
    </source>
</evidence>
<accession>A0AAU8B2B6</accession>
<dbReference type="SUPFAM" id="SSF57997">
    <property type="entry name" value="Tropomyosin"/>
    <property type="match status" value="1"/>
</dbReference>
<feature type="region of interest" description="Disordered" evidence="2">
    <location>
        <begin position="170"/>
        <end position="189"/>
    </location>
</feature>
<evidence type="ECO:0000313" key="3">
    <source>
        <dbReference type="EMBL" id="XCD05821.1"/>
    </source>
</evidence>
<dbReference type="Gene3D" id="1.20.120.20">
    <property type="entry name" value="Apolipoprotein"/>
    <property type="match status" value="1"/>
</dbReference>
<keyword evidence="1" id="KW-0175">Coiled coil</keyword>